<keyword evidence="1" id="KW-0812">Transmembrane</keyword>
<organism evidence="2 3">
    <name type="scientific">Planococcus maritimus</name>
    <dbReference type="NCBI Taxonomy" id="192421"/>
    <lineage>
        <taxon>Bacteria</taxon>
        <taxon>Bacillati</taxon>
        <taxon>Bacillota</taxon>
        <taxon>Bacilli</taxon>
        <taxon>Bacillales</taxon>
        <taxon>Caryophanaceae</taxon>
        <taxon>Planococcus</taxon>
    </lineage>
</organism>
<evidence type="ECO:0000313" key="2">
    <source>
        <dbReference type="EMBL" id="QMT17333.1"/>
    </source>
</evidence>
<protein>
    <recommendedName>
        <fullName evidence="4">Poly-beta-1,6-N-acetyl-D-glucosamine biosynthesis protein PgaD</fullName>
    </recommendedName>
</protein>
<dbReference type="Proteomes" id="UP000514716">
    <property type="component" value="Chromosome"/>
</dbReference>
<keyword evidence="1" id="KW-0472">Membrane</keyword>
<gene>
    <name evidence="2" type="ORF">H1Q58_15495</name>
</gene>
<sequence>MVKSRSRSKETMIISGNRSNLRFVSDLLITLFFWGYTIIVMIFILSATTGISNGVTRTLNTTFKTTNSEVQAVIGFGFTMFIVIYLLLFTNHLYNKKRFGQLTRRTYPKMVTERDLLSLQLMSVENIEKLQSNYMVFEKNPIISLEEEKQHEESH</sequence>
<feature type="transmembrane region" description="Helical" evidence="1">
    <location>
        <begin position="72"/>
        <end position="94"/>
    </location>
</feature>
<dbReference type="RefSeq" id="WP_182092034.1">
    <property type="nucleotide sequence ID" value="NZ_CP059540.1"/>
</dbReference>
<feature type="transmembrane region" description="Helical" evidence="1">
    <location>
        <begin position="27"/>
        <end position="52"/>
    </location>
</feature>
<reference evidence="2 3" key="1">
    <citation type="submission" date="2020-07" db="EMBL/GenBank/DDBJ databases">
        <title>Screening of a cold-adapted Planococcus bacterium producing protease in traditional shrimp paste and protease identification by genome sequencing.</title>
        <authorList>
            <person name="Gao R."/>
            <person name="Leng W."/>
            <person name="Chu Q."/>
            <person name="Wu X."/>
            <person name="Liu H."/>
            <person name="Li X."/>
        </authorList>
    </citation>
    <scope>NUCLEOTIDE SEQUENCE [LARGE SCALE GENOMIC DNA]</scope>
    <source>
        <strain evidence="2 3">XJ11</strain>
    </source>
</reference>
<name>A0A7D7MEK2_PLAMR</name>
<dbReference type="KEGG" id="pdec:H1Q58_15495"/>
<evidence type="ECO:0000313" key="3">
    <source>
        <dbReference type="Proteomes" id="UP000514716"/>
    </source>
</evidence>
<evidence type="ECO:0000256" key="1">
    <source>
        <dbReference type="SAM" id="Phobius"/>
    </source>
</evidence>
<keyword evidence="3" id="KW-1185">Reference proteome</keyword>
<dbReference type="EMBL" id="CP059540">
    <property type="protein sequence ID" value="QMT17333.1"/>
    <property type="molecule type" value="Genomic_DNA"/>
</dbReference>
<evidence type="ECO:0008006" key="4">
    <source>
        <dbReference type="Google" id="ProtNLM"/>
    </source>
</evidence>
<proteinExistence type="predicted"/>
<keyword evidence="1" id="KW-1133">Transmembrane helix</keyword>
<dbReference type="AlphaFoldDB" id="A0A7D7MEK2"/>
<accession>A0A7D7MEK2</accession>